<proteinExistence type="predicted"/>
<dbReference type="RefSeq" id="WP_165180868.1">
    <property type="nucleotide sequence ID" value="NZ_JAAKZI010000005.1"/>
</dbReference>
<dbReference type="Pfam" id="PF00583">
    <property type="entry name" value="Acetyltransf_1"/>
    <property type="match status" value="1"/>
</dbReference>
<dbReference type="PANTHER" id="PTHR43877">
    <property type="entry name" value="AMINOALKYLPHOSPHONATE N-ACETYLTRANSFERASE-RELATED-RELATED"/>
    <property type="match status" value="1"/>
</dbReference>
<dbReference type="EMBL" id="JAAKZI010000005">
    <property type="protein sequence ID" value="NGN82769.1"/>
    <property type="molecule type" value="Genomic_DNA"/>
</dbReference>
<protein>
    <submittedName>
        <fullName evidence="4">GNAT family N-acetyltransferase</fullName>
    </submittedName>
</protein>
<dbReference type="InterPro" id="IPR000182">
    <property type="entry name" value="GNAT_dom"/>
</dbReference>
<dbReference type="PROSITE" id="PS51186">
    <property type="entry name" value="GNAT"/>
    <property type="match status" value="1"/>
</dbReference>
<keyword evidence="5" id="KW-1185">Reference proteome</keyword>
<feature type="domain" description="N-acetyltransferase" evidence="3">
    <location>
        <begin position="18"/>
        <end position="167"/>
    </location>
</feature>
<reference evidence="4 5" key="1">
    <citation type="submission" date="2020-02" db="EMBL/GenBank/DDBJ databases">
        <title>Genome sequence of the type strain DSM 27180 of Arthrobacter silviterrae.</title>
        <authorList>
            <person name="Gao J."/>
            <person name="Sun J."/>
        </authorList>
    </citation>
    <scope>NUCLEOTIDE SEQUENCE [LARGE SCALE GENOMIC DNA]</scope>
    <source>
        <strain evidence="4 5">DSM 27180</strain>
    </source>
</reference>
<dbReference type="InterPro" id="IPR050832">
    <property type="entry name" value="Bact_Acetyltransf"/>
</dbReference>
<organism evidence="4 5">
    <name type="scientific">Arthrobacter silviterrae</name>
    <dbReference type="NCBI Taxonomy" id="2026658"/>
    <lineage>
        <taxon>Bacteria</taxon>
        <taxon>Bacillati</taxon>
        <taxon>Actinomycetota</taxon>
        <taxon>Actinomycetes</taxon>
        <taxon>Micrococcales</taxon>
        <taxon>Micrococcaceae</taxon>
        <taxon>Arthrobacter</taxon>
    </lineage>
</organism>
<dbReference type="Proteomes" id="UP000479226">
    <property type="component" value="Unassembled WGS sequence"/>
</dbReference>
<keyword evidence="2" id="KW-0012">Acyltransferase</keyword>
<dbReference type="PANTHER" id="PTHR43877:SF2">
    <property type="entry name" value="AMINOALKYLPHOSPHONATE N-ACETYLTRANSFERASE-RELATED"/>
    <property type="match status" value="1"/>
</dbReference>
<keyword evidence="1" id="KW-0808">Transferase</keyword>
<dbReference type="Gene3D" id="3.40.630.30">
    <property type="match status" value="1"/>
</dbReference>
<evidence type="ECO:0000313" key="4">
    <source>
        <dbReference type="EMBL" id="NGN82769.1"/>
    </source>
</evidence>
<dbReference type="CDD" id="cd04301">
    <property type="entry name" value="NAT_SF"/>
    <property type="match status" value="1"/>
</dbReference>
<evidence type="ECO:0000256" key="2">
    <source>
        <dbReference type="ARBA" id="ARBA00023315"/>
    </source>
</evidence>
<dbReference type="SUPFAM" id="SSF55729">
    <property type="entry name" value="Acyl-CoA N-acyltransferases (Nat)"/>
    <property type="match status" value="1"/>
</dbReference>
<name>A0ABX0D7A4_9MICC</name>
<dbReference type="InterPro" id="IPR016181">
    <property type="entry name" value="Acyl_CoA_acyltransferase"/>
</dbReference>
<accession>A0ABX0D7A4</accession>
<evidence type="ECO:0000259" key="3">
    <source>
        <dbReference type="PROSITE" id="PS51186"/>
    </source>
</evidence>
<evidence type="ECO:0000313" key="5">
    <source>
        <dbReference type="Proteomes" id="UP000479226"/>
    </source>
</evidence>
<sequence>MNQEIKILAEFALAGRTFRLRRAAESDVGAIVGLMARDQLRSAVDSAAPDRRAPYVAAFRAINADPAHLLCVVDDADGAVVATMQLTFLPGLARGGALRLQIEAVRVDGGLRGNGLGSAMILWAVDEARRRGAALVQLTSDLARHDAHRFYERLGFSHSHAGFKLIF</sequence>
<evidence type="ECO:0000256" key="1">
    <source>
        <dbReference type="ARBA" id="ARBA00022679"/>
    </source>
</evidence>
<gene>
    <name evidence="4" type="ORF">G6N77_04725</name>
</gene>
<comment type="caution">
    <text evidence="4">The sequence shown here is derived from an EMBL/GenBank/DDBJ whole genome shotgun (WGS) entry which is preliminary data.</text>
</comment>